<dbReference type="HOGENOM" id="CLU_460840_0_0_1"/>
<evidence type="ECO:0000313" key="4">
    <source>
        <dbReference type="Proteomes" id="UP000006039"/>
    </source>
</evidence>
<reference evidence="3" key="5">
    <citation type="submission" date="2018-04" db="UniProtKB">
        <authorList>
            <consortium name="EnsemblFungi"/>
        </authorList>
    </citation>
    <scope>IDENTIFICATION</scope>
    <source>
        <strain evidence="3">R3-111a-1</strain>
    </source>
</reference>
<reference evidence="4" key="1">
    <citation type="submission" date="2010-07" db="EMBL/GenBank/DDBJ databases">
        <title>The genome sequence of Gaeumannomyces graminis var. tritici strain R3-111a-1.</title>
        <authorList>
            <consortium name="The Broad Institute Genome Sequencing Platform"/>
            <person name="Ma L.-J."/>
            <person name="Dead R."/>
            <person name="Young S."/>
            <person name="Zeng Q."/>
            <person name="Koehrsen M."/>
            <person name="Alvarado L."/>
            <person name="Berlin A."/>
            <person name="Chapman S.B."/>
            <person name="Chen Z."/>
            <person name="Freedman E."/>
            <person name="Gellesch M."/>
            <person name="Goldberg J."/>
            <person name="Griggs A."/>
            <person name="Gujja S."/>
            <person name="Heilman E.R."/>
            <person name="Heiman D."/>
            <person name="Hepburn T."/>
            <person name="Howarth C."/>
            <person name="Jen D."/>
            <person name="Larson L."/>
            <person name="Mehta T."/>
            <person name="Neiman D."/>
            <person name="Pearson M."/>
            <person name="Roberts A."/>
            <person name="Saif S."/>
            <person name="Shea T."/>
            <person name="Shenoy N."/>
            <person name="Sisk P."/>
            <person name="Stolte C."/>
            <person name="Sykes S."/>
            <person name="Walk T."/>
            <person name="White J."/>
            <person name="Yandava C."/>
            <person name="Haas B."/>
            <person name="Nusbaum C."/>
            <person name="Birren B."/>
        </authorList>
    </citation>
    <scope>NUCLEOTIDE SEQUENCE [LARGE SCALE GENOMIC DNA]</scope>
    <source>
        <strain evidence="4">R3-111a-1</strain>
    </source>
</reference>
<evidence type="ECO:0000256" key="1">
    <source>
        <dbReference type="SAM" id="MobiDB-lite"/>
    </source>
</evidence>
<organism evidence="2">
    <name type="scientific">Gaeumannomyces tritici (strain R3-111a-1)</name>
    <name type="common">Wheat and barley take-all root rot fungus</name>
    <name type="synonym">Gaeumannomyces graminis var. tritici</name>
    <dbReference type="NCBI Taxonomy" id="644352"/>
    <lineage>
        <taxon>Eukaryota</taxon>
        <taxon>Fungi</taxon>
        <taxon>Dikarya</taxon>
        <taxon>Ascomycota</taxon>
        <taxon>Pezizomycotina</taxon>
        <taxon>Sordariomycetes</taxon>
        <taxon>Sordariomycetidae</taxon>
        <taxon>Magnaporthales</taxon>
        <taxon>Magnaporthaceae</taxon>
        <taxon>Gaeumannomyces</taxon>
    </lineage>
</organism>
<feature type="region of interest" description="Disordered" evidence="1">
    <location>
        <begin position="1"/>
        <end position="122"/>
    </location>
</feature>
<sequence>MEREWKAHVRSSKQAYHRAQNGGVVATKNETTPPADPQAGSGSVAAAATAAPDAAVSKPRSQQTTPSGGLNLPDKNGNSAQTGAIGALVVSKSENEAHPNKEKRRAPQGKGKENPSKLYRSGIQWNDLPPGVQLVVMKVLSRSVRSLRQVASLLDMRWTEVQEFESLYNEEHKKIAQFVERWNNKQGRVEQLRLAGRTREADELGRKRVRGAQLAIHANTEQHLHWGQRYLEFMGLQDLARRLQDYVATGEELMFQIGFDDMGEVGLEPLVFSDGFYRMSNAERERLKDLLIRRPAPDKEELNAAARIRDGSRSGRTASGLSRPIGGQNVDPWPLEGNRSQVQRELAPVVPAPAQQPSLKALREMMPRIPRSQKAARPMTGENPNMQSQSGESSIRPLYFGSVDDMFKVPSGSDQQDQIDVTPEVSGPVDQPPEPLPANSQSGPHDQNMPAPQNSVPVITIEDDAGDDEEYQEPVDGDKSDGDDDDDDDYMPDSTSVKKSSLLKPPPVSLKRKRADSSENVGGSPKRPRPDAALQATPGAVRPRPKIVIKASARGQMRDALGDDEYIV</sequence>
<gene>
    <name evidence="3" type="primary">20343271</name>
    <name evidence="2" type="ORF">GGTG_02813</name>
</gene>
<feature type="compositionally biased region" description="Polar residues" evidence="1">
    <location>
        <begin position="382"/>
        <end position="393"/>
    </location>
</feature>
<reference evidence="2" key="3">
    <citation type="submission" date="2010-09" db="EMBL/GenBank/DDBJ databases">
        <title>Annotation of Gaeumannomyces graminis var. tritici R3-111a-1.</title>
        <authorList>
            <consortium name="The Broad Institute Genome Sequencing Platform"/>
            <person name="Ma L.-J."/>
            <person name="Dead R."/>
            <person name="Young S.K."/>
            <person name="Zeng Q."/>
            <person name="Gargeya S."/>
            <person name="Fitzgerald M."/>
            <person name="Haas B."/>
            <person name="Abouelleil A."/>
            <person name="Alvarado L."/>
            <person name="Arachchi H.M."/>
            <person name="Berlin A."/>
            <person name="Brown A."/>
            <person name="Chapman S.B."/>
            <person name="Chen Z."/>
            <person name="Dunbar C."/>
            <person name="Freedman E."/>
            <person name="Gearin G."/>
            <person name="Gellesch M."/>
            <person name="Goldberg J."/>
            <person name="Griggs A."/>
            <person name="Gujja S."/>
            <person name="Heiman D."/>
            <person name="Howarth C."/>
            <person name="Larson L."/>
            <person name="Lui A."/>
            <person name="MacDonald P.J.P."/>
            <person name="Mehta T."/>
            <person name="Montmayeur A."/>
            <person name="Murphy C."/>
            <person name="Neiman D."/>
            <person name="Pearson M."/>
            <person name="Priest M."/>
            <person name="Roberts A."/>
            <person name="Saif S."/>
            <person name="Shea T."/>
            <person name="Shenoy N."/>
            <person name="Sisk P."/>
            <person name="Stolte C."/>
            <person name="Sykes S."/>
            <person name="Yandava C."/>
            <person name="Wortman J."/>
            <person name="Nusbaum C."/>
            <person name="Birren B."/>
        </authorList>
    </citation>
    <scope>NUCLEOTIDE SEQUENCE</scope>
    <source>
        <strain evidence="2">R3-111a-1</strain>
    </source>
</reference>
<dbReference type="eggNOG" id="ENOG502RMJY">
    <property type="taxonomic scope" value="Eukaryota"/>
</dbReference>
<name>J3NNF7_GAET3</name>
<dbReference type="EMBL" id="GL385396">
    <property type="protein sequence ID" value="EJT77708.1"/>
    <property type="molecule type" value="Genomic_DNA"/>
</dbReference>
<dbReference type="GeneID" id="20343271"/>
<protein>
    <submittedName>
        <fullName evidence="2 3">Uncharacterized protein</fullName>
    </submittedName>
</protein>
<feature type="compositionally biased region" description="Polar residues" evidence="1">
    <location>
        <begin position="438"/>
        <end position="457"/>
    </location>
</feature>
<keyword evidence="4" id="KW-1185">Reference proteome</keyword>
<accession>J3NNF7</accession>
<evidence type="ECO:0000313" key="3">
    <source>
        <dbReference type="EnsemblFungi" id="EJT77708"/>
    </source>
</evidence>
<feature type="compositionally biased region" description="Low complexity" evidence="1">
    <location>
        <begin position="39"/>
        <end position="57"/>
    </location>
</feature>
<reference evidence="3" key="4">
    <citation type="journal article" date="2015" name="G3 (Bethesda)">
        <title>Genome sequences of three phytopathogenic species of the Magnaporthaceae family of fungi.</title>
        <authorList>
            <person name="Okagaki L.H."/>
            <person name="Nunes C.C."/>
            <person name="Sailsbery J."/>
            <person name="Clay B."/>
            <person name="Brown D."/>
            <person name="John T."/>
            <person name="Oh Y."/>
            <person name="Young N."/>
            <person name="Fitzgerald M."/>
            <person name="Haas B.J."/>
            <person name="Zeng Q."/>
            <person name="Young S."/>
            <person name="Adiconis X."/>
            <person name="Fan L."/>
            <person name="Levin J.Z."/>
            <person name="Mitchell T.K."/>
            <person name="Okubara P.A."/>
            <person name="Farman M.L."/>
            <person name="Kohn L.M."/>
            <person name="Birren B."/>
            <person name="Ma L.-J."/>
            <person name="Dean R.A."/>
        </authorList>
    </citation>
    <scope>NUCLEOTIDE SEQUENCE</scope>
    <source>
        <strain evidence="3">R3-111a-1</strain>
    </source>
</reference>
<dbReference type="OrthoDB" id="10625467at2759"/>
<feature type="compositionally biased region" description="Acidic residues" evidence="1">
    <location>
        <begin position="461"/>
        <end position="491"/>
    </location>
</feature>
<proteinExistence type="predicted"/>
<dbReference type="EnsemblFungi" id="EJT77708">
    <property type="protein sequence ID" value="EJT77708"/>
    <property type="gene ID" value="GGTG_02813"/>
</dbReference>
<reference evidence="2" key="2">
    <citation type="submission" date="2010-07" db="EMBL/GenBank/DDBJ databases">
        <authorList>
            <consortium name="The Broad Institute Genome Sequencing Platform"/>
            <consortium name="Broad Institute Genome Sequencing Center for Infectious Disease"/>
            <person name="Ma L.-J."/>
            <person name="Dead R."/>
            <person name="Young S."/>
            <person name="Zeng Q."/>
            <person name="Koehrsen M."/>
            <person name="Alvarado L."/>
            <person name="Berlin A."/>
            <person name="Chapman S.B."/>
            <person name="Chen Z."/>
            <person name="Freedman E."/>
            <person name="Gellesch M."/>
            <person name="Goldberg J."/>
            <person name="Griggs A."/>
            <person name="Gujja S."/>
            <person name="Heilman E.R."/>
            <person name="Heiman D."/>
            <person name="Hepburn T."/>
            <person name="Howarth C."/>
            <person name="Jen D."/>
            <person name="Larson L."/>
            <person name="Mehta T."/>
            <person name="Neiman D."/>
            <person name="Pearson M."/>
            <person name="Roberts A."/>
            <person name="Saif S."/>
            <person name="Shea T."/>
            <person name="Shenoy N."/>
            <person name="Sisk P."/>
            <person name="Stolte C."/>
            <person name="Sykes S."/>
            <person name="Walk T."/>
            <person name="White J."/>
            <person name="Yandava C."/>
            <person name="Haas B."/>
            <person name="Nusbaum C."/>
            <person name="Birren B."/>
        </authorList>
    </citation>
    <scope>NUCLEOTIDE SEQUENCE</scope>
    <source>
        <strain evidence="2">R3-111a-1</strain>
    </source>
</reference>
<feature type="compositionally biased region" description="Polar residues" evidence="1">
    <location>
        <begin position="59"/>
        <end position="68"/>
    </location>
</feature>
<dbReference type="AlphaFoldDB" id="J3NNF7"/>
<dbReference type="Proteomes" id="UP000006039">
    <property type="component" value="Unassembled WGS sequence"/>
</dbReference>
<feature type="region of interest" description="Disordered" evidence="1">
    <location>
        <begin position="305"/>
        <end position="344"/>
    </location>
</feature>
<feature type="region of interest" description="Disordered" evidence="1">
    <location>
        <begin position="371"/>
        <end position="545"/>
    </location>
</feature>
<evidence type="ECO:0000313" key="2">
    <source>
        <dbReference type="EMBL" id="EJT77708.1"/>
    </source>
</evidence>
<dbReference type="VEuPathDB" id="FungiDB:GGTG_02813"/>
<dbReference type="RefSeq" id="XP_009218853.1">
    <property type="nucleotide sequence ID" value="XM_009220589.1"/>
</dbReference>